<dbReference type="Proteomes" id="UP001060085">
    <property type="component" value="Linkage Group LG08"/>
</dbReference>
<dbReference type="EMBL" id="CM044708">
    <property type="protein sequence ID" value="KAI5649654.1"/>
    <property type="molecule type" value="Genomic_DNA"/>
</dbReference>
<accession>A0ACB9ZPM4</accession>
<protein>
    <submittedName>
        <fullName evidence="1">Uncharacterized protein</fullName>
    </submittedName>
</protein>
<evidence type="ECO:0000313" key="2">
    <source>
        <dbReference type="Proteomes" id="UP001060085"/>
    </source>
</evidence>
<organism evidence="1 2">
    <name type="scientific">Catharanthus roseus</name>
    <name type="common">Madagascar periwinkle</name>
    <name type="synonym">Vinca rosea</name>
    <dbReference type="NCBI Taxonomy" id="4058"/>
    <lineage>
        <taxon>Eukaryota</taxon>
        <taxon>Viridiplantae</taxon>
        <taxon>Streptophyta</taxon>
        <taxon>Embryophyta</taxon>
        <taxon>Tracheophyta</taxon>
        <taxon>Spermatophyta</taxon>
        <taxon>Magnoliopsida</taxon>
        <taxon>eudicotyledons</taxon>
        <taxon>Gunneridae</taxon>
        <taxon>Pentapetalae</taxon>
        <taxon>asterids</taxon>
        <taxon>lamiids</taxon>
        <taxon>Gentianales</taxon>
        <taxon>Apocynaceae</taxon>
        <taxon>Rauvolfioideae</taxon>
        <taxon>Vinceae</taxon>
        <taxon>Catharanthinae</taxon>
        <taxon>Catharanthus</taxon>
    </lineage>
</organism>
<evidence type="ECO:0000313" key="1">
    <source>
        <dbReference type="EMBL" id="KAI5649654.1"/>
    </source>
</evidence>
<gene>
    <name evidence="1" type="ORF">M9H77_35659</name>
</gene>
<reference evidence="2" key="1">
    <citation type="journal article" date="2023" name="Nat. Plants">
        <title>Single-cell RNA sequencing provides a high-resolution roadmap for understanding the multicellular compartmentation of specialized metabolism.</title>
        <authorList>
            <person name="Sun S."/>
            <person name="Shen X."/>
            <person name="Li Y."/>
            <person name="Li Y."/>
            <person name="Wang S."/>
            <person name="Li R."/>
            <person name="Zhang H."/>
            <person name="Shen G."/>
            <person name="Guo B."/>
            <person name="Wei J."/>
            <person name="Xu J."/>
            <person name="St-Pierre B."/>
            <person name="Chen S."/>
            <person name="Sun C."/>
        </authorList>
    </citation>
    <scope>NUCLEOTIDE SEQUENCE [LARGE SCALE GENOMIC DNA]</scope>
</reference>
<keyword evidence="2" id="KW-1185">Reference proteome</keyword>
<sequence length="233" mass="26896">MPTTRHQEKEELTQKTEADLQETSKNVADQIRKQSSLDLSVKEQGHQIESMKRADVKDGKQVEGTSSRGVGEIHLAQTPVSFDSYWRGESGNRKEARSEVRLPKLKFPSFDGSGPREWRSKCNRYFELHQILEEKKLGVTVSFESSYWRGENGNRRKGRSEVRLPKLQFPSFDGSGPREWRTCKEFGESDDNDIMEEFSKIRQKGTVEDYIDKFEELRAVLCVRFCGCFEEGA</sequence>
<name>A0ACB9ZPM4_CATRO</name>
<proteinExistence type="predicted"/>
<comment type="caution">
    <text evidence="1">The sequence shown here is derived from an EMBL/GenBank/DDBJ whole genome shotgun (WGS) entry which is preliminary data.</text>
</comment>